<dbReference type="Pfam" id="PF06155">
    <property type="entry name" value="GBBH-like_N"/>
    <property type="match status" value="1"/>
</dbReference>
<dbReference type="GO" id="GO:0005739">
    <property type="term" value="C:mitochondrion"/>
    <property type="evidence" value="ECO:0007669"/>
    <property type="project" value="TreeGrafter"/>
</dbReference>
<sequence>MPPASLLNATCDTETAQPRSKRARADELETHLGQNGRSVKIRWADEDCCTYHAVWLRANCMCHSCHDASQQRLYLPHHVPDNLKLLTASVRGDNFEFTTDDGHTCVHPASRLQEFSYSESSIVSRITHRRKFMTMPVSRVPVMSYDELMEGERGIWKWMNLLQRHGIVTFTGVPDEAHQVARIASRIAPVQPTIYGDTWDVVAKANPENIAYSPLGLVLHMDLLAYESAPGVQLLHCRRFDDGIIGGGSFFSDSFAAAYRLQEKAPHHFEVLTRVHATFHKHNEDQHMVYRRPHIVIDDRGELVAVNWSPPFEGPLQAKEEDVEAYYQAYKAFAKEIEDERHLLRFRMSPNTCTTFLNRRILHARDEYKAVGEQQRVLEGCYILQDDFLNRFRKFSSKYAPDTLWAYY</sequence>
<name>A0AAE0FS69_9CHLO</name>
<keyword evidence="4" id="KW-0223">Dioxygenase</keyword>
<protein>
    <recommendedName>
        <fullName evidence="12">Gamma-butyrobetaine dioxygenase</fullName>
    </recommendedName>
</protein>
<evidence type="ECO:0000259" key="9">
    <source>
        <dbReference type="Pfam" id="PF06155"/>
    </source>
</evidence>
<comment type="cofactor">
    <cofactor evidence="1">
        <name>Fe(2+)</name>
        <dbReference type="ChEBI" id="CHEBI:29033"/>
    </cofactor>
</comment>
<dbReference type="SUPFAM" id="SSF51197">
    <property type="entry name" value="Clavaminate synthase-like"/>
    <property type="match status" value="1"/>
</dbReference>
<dbReference type="CDD" id="cd00250">
    <property type="entry name" value="CAS_like"/>
    <property type="match status" value="1"/>
</dbReference>
<dbReference type="GO" id="GO:0016706">
    <property type="term" value="F:2-oxoglutarate-dependent dioxygenase activity"/>
    <property type="evidence" value="ECO:0007669"/>
    <property type="project" value="UniProtKB-ARBA"/>
</dbReference>
<evidence type="ECO:0000256" key="2">
    <source>
        <dbReference type="ARBA" id="ARBA00008654"/>
    </source>
</evidence>
<comment type="caution">
    <text evidence="10">The sequence shown here is derived from an EMBL/GenBank/DDBJ whole genome shotgun (WGS) entry which is preliminary data.</text>
</comment>
<evidence type="ECO:0000256" key="4">
    <source>
        <dbReference type="ARBA" id="ARBA00022964"/>
    </source>
</evidence>
<accession>A0AAE0FS69</accession>
<dbReference type="Proteomes" id="UP001190700">
    <property type="component" value="Unassembled WGS sequence"/>
</dbReference>
<dbReference type="GO" id="GO:0045329">
    <property type="term" value="P:carnitine biosynthetic process"/>
    <property type="evidence" value="ECO:0007669"/>
    <property type="project" value="TreeGrafter"/>
</dbReference>
<evidence type="ECO:0000256" key="1">
    <source>
        <dbReference type="ARBA" id="ARBA00001954"/>
    </source>
</evidence>
<feature type="region of interest" description="Disordered" evidence="7">
    <location>
        <begin position="1"/>
        <end position="26"/>
    </location>
</feature>
<evidence type="ECO:0000256" key="7">
    <source>
        <dbReference type="SAM" id="MobiDB-lite"/>
    </source>
</evidence>
<dbReference type="AlphaFoldDB" id="A0AAE0FS69"/>
<dbReference type="InterPro" id="IPR042098">
    <property type="entry name" value="TauD-like_sf"/>
</dbReference>
<evidence type="ECO:0000256" key="3">
    <source>
        <dbReference type="ARBA" id="ARBA00022723"/>
    </source>
</evidence>
<proteinExistence type="inferred from homology"/>
<dbReference type="InterPro" id="IPR038492">
    <property type="entry name" value="GBBH-like_N_sf"/>
</dbReference>
<keyword evidence="11" id="KW-1185">Reference proteome</keyword>
<dbReference type="GO" id="GO:0046872">
    <property type="term" value="F:metal ion binding"/>
    <property type="evidence" value="ECO:0007669"/>
    <property type="project" value="UniProtKB-KW"/>
</dbReference>
<dbReference type="InterPro" id="IPR003819">
    <property type="entry name" value="TauD/TfdA-like"/>
</dbReference>
<evidence type="ECO:0000256" key="5">
    <source>
        <dbReference type="ARBA" id="ARBA00023002"/>
    </source>
</evidence>
<dbReference type="InterPro" id="IPR050411">
    <property type="entry name" value="AlphaKG_dependent_hydroxylases"/>
</dbReference>
<dbReference type="Gene3D" id="3.30.2020.30">
    <property type="match status" value="1"/>
</dbReference>
<dbReference type="EMBL" id="LGRX02014684">
    <property type="protein sequence ID" value="KAK3264261.1"/>
    <property type="molecule type" value="Genomic_DNA"/>
</dbReference>
<evidence type="ECO:0008006" key="12">
    <source>
        <dbReference type="Google" id="ProtNLM"/>
    </source>
</evidence>
<evidence type="ECO:0000313" key="11">
    <source>
        <dbReference type="Proteomes" id="UP001190700"/>
    </source>
</evidence>
<organism evidence="10 11">
    <name type="scientific">Cymbomonas tetramitiformis</name>
    <dbReference type="NCBI Taxonomy" id="36881"/>
    <lineage>
        <taxon>Eukaryota</taxon>
        <taxon>Viridiplantae</taxon>
        <taxon>Chlorophyta</taxon>
        <taxon>Pyramimonadophyceae</taxon>
        <taxon>Pyramimonadales</taxon>
        <taxon>Pyramimonadaceae</taxon>
        <taxon>Cymbomonas</taxon>
    </lineage>
</organism>
<dbReference type="Gene3D" id="3.60.130.10">
    <property type="entry name" value="Clavaminate synthase-like"/>
    <property type="match status" value="1"/>
</dbReference>
<evidence type="ECO:0000259" key="8">
    <source>
        <dbReference type="Pfam" id="PF02668"/>
    </source>
</evidence>
<keyword evidence="3" id="KW-0479">Metal-binding</keyword>
<dbReference type="PANTHER" id="PTHR10696">
    <property type="entry name" value="GAMMA-BUTYROBETAINE HYDROXYLASE-RELATED"/>
    <property type="match status" value="1"/>
</dbReference>
<evidence type="ECO:0000313" key="10">
    <source>
        <dbReference type="EMBL" id="KAK3264261.1"/>
    </source>
</evidence>
<gene>
    <name evidence="10" type="ORF">CYMTET_26988</name>
</gene>
<dbReference type="InterPro" id="IPR010376">
    <property type="entry name" value="GBBH-like_N"/>
</dbReference>
<keyword evidence="5" id="KW-0560">Oxidoreductase</keyword>
<dbReference type="PANTHER" id="PTHR10696:SF25">
    <property type="entry name" value="OXIDOREDUCTASE AIM17-RELATED"/>
    <property type="match status" value="1"/>
</dbReference>
<evidence type="ECO:0000256" key="6">
    <source>
        <dbReference type="ARBA" id="ARBA00023004"/>
    </source>
</evidence>
<feature type="compositionally biased region" description="Polar residues" evidence="7">
    <location>
        <begin position="7"/>
        <end position="18"/>
    </location>
</feature>
<feature type="domain" description="TauD/TfdA-like" evidence="8">
    <location>
        <begin position="155"/>
        <end position="382"/>
    </location>
</feature>
<keyword evidence="6" id="KW-0408">Iron</keyword>
<comment type="similarity">
    <text evidence="2">Belongs to the gamma-BBH/TMLD family.</text>
</comment>
<reference evidence="10 11" key="1">
    <citation type="journal article" date="2015" name="Genome Biol. Evol.">
        <title>Comparative Genomics of a Bacterivorous Green Alga Reveals Evolutionary Causalities and Consequences of Phago-Mixotrophic Mode of Nutrition.</title>
        <authorList>
            <person name="Burns J.A."/>
            <person name="Paasch A."/>
            <person name="Narechania A."/>
            <person name="Kim E."/>
        </authorList>
    </citation>
    <scope>NUCLEOTIDE SEQUENCE [LARGE SCALE GENOMIC DNA]</scope>
    <source>
        <strain evidence="10 11">PLY_AMNH</strain>
    </source>
</reference>
<dbReference type="Pfam" id="PF02668">
    <property type="entry name" value="TauD"/>
    <property type="match status" value="1"/>
</dbReference>
<feature type="domain" description="Gamma-butyrobetaine hydroxylase-like N-terminal" evidence="9">
    <location>
        <begin position="32"/>
        <end position="104"/>
    </location>
</feature>